<reference evidence="4" key="1">
    <citation type="submission" date="2013-01" db="EMBL/GenBank/DDBJ databases">
        <title>Draft Genome Sequence of a Mulberry Tree, Morus notabilis C.K. Schneid.</title>
        <authorList>
            <person name="He N."/>
            <person name="Zhao S."/>
        </authorList>
    </citation>
    <scope>NUCLEOTIDE SEQUENCE</scope>
</reference>
<accession>W9SLF2</accession>
<dbReference type="InterPro" id="IPR004158">
    <property type="entry name" value="DUF247_pln"/>
</dbReference>
<dbReference type="AlphaFoldDB" id="W9SLF2"/>
<proteinExistence type="predicted"/>
<evidence type="ECO:0000313" key="3">
    <source>
        <dbReference type="EMBL" id="EXC16177.1"/>
    </source>
</evidence>
<dbReference type="EMBL" id="KE345789">
    <property type="protein sequence ID" value="EXC16177.1"/>
    <property type="molecule type" value="Genomic_DNA"/>
</dbReference>
<dbReference type="InterPro" id="IPR029472">
    <property type="entry name" value="Copia-like_N"/>
</dbReference>
<evidence type="ECO:0000313" key="4">
    <source>
        <dbReference type="Proteomes" id="UP000030645"/>
    </source>
</evidence>
<feature type="region of interest" description="Disordered" evidence="1">
    <location>
        <begin position="1"/>
        <end position="37"/>
    </location>
</feature>
<gene>
    <name evidence="3" type="ORF">L484_024345</name>
</gene>
<sequence>MHGECPDMNKGTRKTSEIQSEKTSDSQAARRTEDFLGVTGDTELLEELKKINDNVKAREEEDRSSRPKIQRVKPYLLQNNKIKKHFIPREISVGLIHAVSSRLYKKELKLKLANRFIERGGGKPDLFLQEIKSKIQYLKTLPDGYSDDSLARLLFLDGCAVLQFIHSYVLGELEDFNINTTQAAFIQQDLFLFENQIPFQVLTLLMAVMHMDTTSYKVSIIQFVHENSICGPNNAFNYYRRRWNQQRIIEILDTTEPVHLLDLLRKVSIFGSIKNVEDESDARKFLYQPKNCLLSLANCFSEKCPCIAYKLEKRDCIEQRSLRSVQELKSSGITMKLSNSRSLKSVSFATHCLGIFGHLKLPALNVNDSTVRKLLNLVAYELCLDDKEIGCYSVTSYLNFLDLLVDTEQDVKDLRTARILRNALGSDAEVAKLFNTLGLTYLPKSNEDHFERIHTKIEEHYAKKCKIKMAQIYAAYLRNPWPTLGFFLAPTALLLTVVQTWYAINPGKAKLDCSSSSPIFASHSLPLLVKFFDSFNLLLDSVRVFDSISDRTGDNYASWSRAMMIALSVKNKLGFIDGSITKPEGTDLNLLSSWIRNNNMVISWILNSVSKEISARSLFAEFAFEIWFDFKDRFQQSNDPRIFQLR</sequence>
<dbReference type="PANTHER" id="PTHR31549:SF191">
    <property type="entry name" value="DUF247 DOMAIN PROTEIN"/>
    <property type="match status" value="1"/>
</dbReference>
<dbReference type="STRING" id="981085.W9SLF2"/>
<dbReference type="Proteomes" id="UP000030645">
    <property type="component" value="Unassembled WGS sequence"/>
</dbReference>
<protein>
    <recommendedName>
        <fullName evidence="2">Retrotransposon Copia-like N-terminal domain-containing protein</fullName>
    </recommendedName>
</protein>
<evidence type="ECO:0000259" key="2">
    <source>
        <dbReference type="Pfam" id="PF14244"/>
    </source>
</evidence>
<feature type="domain" description="Retrotransposon Copia-like N-terminal" evidence="2">
    <location>
        <begin position="552"/>
        <end position="584"/>
    </location>
</feature>
<dbReference type="eggNOG" id="ENOG502QTFS">
    <property type="taxonomic scope" value="Eukaryota"/>
</dbReference>
<dbReference type="Pfam" id="PF03140">
    <property type="entry name" value="DUF247"/>
    <property type="match status" value="1"/>
</dbReference>
<keyword evidence="4" id="KW-1185">Reference proteome</keyword>
<evidence type="ECO:0000256" key="1">
    <source>
        <dbReference type="SAM" id="MobiDB-lite"/>
    </source>
</evidence>
<feature type="compositionally biased region" description="Basic and acidic residues" evidence="1">
    <location>
        <begin position="14"/>
        <end position="34"/>
    </location>
</feature>
<name>W9SLF2_9ROSA</name>
<dbReference type="Pfam" id="PF14244">
    <property type="entry name" value="Retrotran_gag_3"/>
    <property type="match status" value="1"/>
</dbReference>
<organism evidence="3 4">
    <name type="scientific">Morus notabilis</name>
    <dbReference type="NCBI Taxonomy" id="981085"/>
    <lineage>
        <taxon>Eukaryota</taxon>
        <taxon>Viridiplantae</taxon>
        <taxon>Streptophyta</taxon>
        <taxon>Embryophyta</taxon>
        <taxon>Tracheophyta</taxon>
        <taxon>Spermatophyta</taxon>
        <taxon>Magnoliopsida</taxon>
        <taxon>eudicotyledons</taxon>
        <taxon>Gunneridae</taxon>
        <taxon>Pentapetalae</taxon>
        <taxon>rosids</taxon>
        <taxon>fabids</taxon>
        <taxon>Rosales</taxon>
        <taxon>Moraceae</taxon>
        <taxon>Moreae</taxon>
        <taxon>Morus</taxon>
    </lineage>
</organism>
<dbReference type="PANTHER" id="PTHR31549">
    <property type="entry name" value="PROTEIN, PUTATIVE (DUF247)-RELATED-RELATED"/>
    <property type="match status" value="1"/>
</dbReference>